<proteinExistence type="predicted"/>
<feature type="transmembrane region" description="Helical" evidence="1">
    <location>
        <begin position="46"/>
        <end position="63"/>
    </location>
</feature>
<feature type="transmembrane region" description="Helical" evidence="1">
    <location>
        <begin position="229"/>
        <end position="249"/>
    </location>
</feature>
<feature type="transmembrane region" description="Helical" evidence="1">
    <location>
        <begin position="91"/>
        <end position="107"/>
    </location>
</feature>
<protein>
    <submittedName>
        <fullName evidence="2">MFS transporter</fullName>
    </submittedName>
</protein>
<dbReference type="SUPFAM" id="SSF103473">
    <property type="entry name" value="MFS general substrate transporter"/>
    <property type="match status" value="1"/>
</dbReference>
<dbReference type="PANTHER" id="PTHR23518">
    <property type="entry name" value="C-METHYLTRANSFERASE"/>
    <property type="match status" value="1"/>
</dbReference>
<organism evidence="2 3">
    <name type="scientific">Acidianus manzaensis</name>
    <dbReference type="NCBI Taxonomy" id="282676"/>
    <lineage>
        <taxon>Archaea</taxon>
        <taxon>Thermoproteota</taxon>
        <taxon>Thermoprotei</taxon>
        <taxon>Sulfolobales</taxon>
        <taxon>Sulfolobaceae</taxon>
        <taxon>Acidianus</taxon>
    </lineage>
</organism>
<feature type="transmembrane region" description="Helical" evidence="1">
    <location>
        <begin position="190"/>
        <end position="209"/>
    </location>
</feature>
<dbReference type="OrthoDB" id="57531at2157"/>
<dbReference type="RefSeq" id="WP_148690977.1">
    <property type="nucleotide sequence ID" value="NZ_CP020477.1"/>
</dbReference>
<dbReference type="AlphaFoldDB" id="A0A1W6JY95"/>
<keyword evidence="1" id="KW-1133">Transmembrane helix</keyword>
<dbReference type="KEGG" id="aman:B6F84_03665"/>
<dbReference type="PANTHER" id="PTHR23518:SF2">
    <property type="entry name" value="MAJOR FACILITATOR SUPERFAMILY TRANSPORTER"/>
    <property type="match status" value="1"/>
</dbReference>
<dbReference type="Pfam" id="PF07690">
    <property type="entry name" value="MFS_1"/>
    <property type="match status" value="1"/>
</dbReference>
<dbReference type="GeneID" id="41589988"/>
<feature type="transmembrane region" description="Helical" evidence="1">
    <location>
        <begin position="128"/>
        <end position="153"/>
    </location>
</feature>
<dbReference type="InterPro" id="IPR036259">
    <property type="entry name" value="MFS_trans_sf"/>
</dbReference>
<keyword evidence="1" id="KW-0472">Membrane</keyword>
<evidence type="ECO:0000313" key="2">
    <source>
        <dbReference type="EMBL" id="ARM75215.1"/>
    </source>
</evidence>
<keyword evidence="3" id="KW-1185">Reference proteome</keyword>
<dbReference type="CDD" id="cd17370">
    <property type="entry name" value="MFS_MJ1317_like"/>
    <property type="match status" value="1"/>
</dbReference>
<dbReference type="InterPro" id="IPR011701">
    <property type="entry name" value="MFS"/>
</dbReference>
<gene>
    <name evidence="2" type="ORF">B6F84_03665</name>
</gene>
<evidence type="ECO:0000256" key="1">
    <source>
        <dbReference type="SAM" id="Phobius"/>
    </source>
</evidence>
<evidence type="ECO:0000313" key="3">
    <source>
        <dbReference type="Proteomes" id="UP000193404"/>
    </source>
</evidence>
<dbReference type="Proteomes" id="UP000193404">
    <property type="component" value="Chromosome"/>
</dbReference>
<feature type="transmembrane region" description="Helical" evidence="1">
    <location>
        <begin position="21"/>
        <end position="40"/>
    </location>
</feature>
<dbReference type="EMBL" id="CP020477">
    <property type="protein sequence ID" value="ARM75215.1"/>
    <property type="molecule type" value="Genomic_DNA"/>
</dbReference>
<reference evidence="2 3" key="1">
    <citation type="submission" date="2017-03" db="EMBL/GenBank/DDBJ databases">
        <title>Sulfur activation and transportation mechanism of thermophilic Archaea Acidianus manzaensis YN-25.</title>
        <authorList>
            <person name="Ma Y."/>
            <person name="Yang Y."/>
            <person name="Xia J."/>
        </authorList>
    </citation>
    <scope>NUCLEOTIDE SEQUENCE [LARGE SCALE GENOMIC DNA]</scope>
    <source>
        <strain evidence="2 3">YN-25</strain>
    </source>
</reference>
<sequence length="369" mass="40175">MNKDVYKIALSAGFSDLGYQAVVASFPLLLVFYFHVPIFIYGIVESFSYGIGLFFSFLGGFLSDKVGSKRIAVFGNSLIVLLSFTGLAKDAIQAIAFFLSGWFMRNFRSPARRTMVAEITKEEERKKAYGILHALDVGGGFLAIVYLTILLYYKIPLTLILPFTAIPITVGTLLLVISKSGKPTQKPKENVKIILGILIATALFGIATYSPGFPIITVTQSTKEIYLGALTYGIYLGSSAIFGYIFSWIKIKDFTGLISGYFLAFLANLGFIFLFPTGILGLYPLVFLLGVAFASAETFEPSIISKVSGKNIGRGMGLLSLARGIGYFIGNTSMGLLYSISYSYAYLFASIVSLASVLTIFILIKGKNK</sequence>
<keyword evidence="1" id="KW-0812">Transmembrane</keyword>
<dbReference type="Gene3D" id="1.20.1250.20">
    <property type="entry name" value="MFS general substrate transporter like domains"/>
    <property type="match status" value="1"/>
</dbReference>
<feature type="transmembrane region" description="Helical" evidence="1">
    <location>
        <begin position="344"/>
        <end position="364"/>
    </location>
</feature>
<name>A0A1W6JY95_9CREN</name>
<feature type="transmembrane region" description="Helical" evidence="1">
    <location>
        <begin position="159"/>
        <end position="178"/>
    </location>
</feature>
<accession>A0A1W6JY95</accession>
<dbReference type="STRING" id="282676.B6F84_03665"/>
<dbReference type="GO" id="GO:0022857">
    <property type="term" value="F:transmembrane transporter activity"/>
    <property type="evidence" value="ECO:0007669"/>
    <property type="project" value="InterPro"/>
</dbReference>
<feature type="transmembrane region" description="Helical" evidence="1">
    <location>
        <begin position="256"/>
        <end position="275"/>
    </location>
</feature>